<dbReference type="HAMAP" id="MF_00252">
    <property type="entry name" value="Lys_tRNA_synth_class2"/>
    <property type="match status" value="1"/>
</dbReference>
<name>A0AAV3YWA9_9GAST</name>
<keyword evidence="9" id="KW-0648">Protein biosynthesis</keyword>
<dbReference type="AlphaFoldDB" id="A0AAV3YWA9"/>
<feature type="compositionally biased region" description="Basic and acidic residues" evidence="14">
    <location>
        <begin position="38"/>
        <end position="49"/>
    </location>
</feature>
<dbReference type="NCBIfam" id="TIGR00499">
    <property type="entry name" value="lysS_bact"/>
    <property type="match status" value="1"/>
</dbReference>
<evidence type="ECO:0000313" key="16">
    <source>
        <dbReference type="EMBL" id="GFN86003.1"/>
    </source>
</evidence>
<comment type="similarity">
    <text evidence="2">Belongs to the class-II aminoacyl-tRNA synthetase family.</text>
</comment>
<sequence length="580" mass="66119">MADSAETLSKNELKRRLKAERQAQKKAEKQAATAGGDGNKDAKAKNKGQEDEEIDATEYFKLRSKAISSLKETSDKPYPHKFHVEISLTEFIEKFSNLEVGQTLEEVVVTVAGRIHAKRPYGAKLNFYDLRGESKKLQVMANAKFYESVDAYNVMIDRLRRGDIIGIKGMPAKTQTGELSIIPKTITLLSPCLRQLPHLYYGLKDKETRYRQRYLDLMINEPVRDIFITRAKIINYLRRFFDEMGFLEVETPMMSQIPGGATAKPFITHHNDLNQDLYMRVAPELYLKMLVVGGLDRVYEIGKQFRNESIDMTHNPEFTTLEFYMAYADYNDLMNITETLISGMVKQLTGGYKITYHPEGPDGEAYEVDFAPPWPRFPMIPTLEKRMEVKFPSPTELGKEESRKFLDDLAVKHGVECSAPRTSARLLDKMVGDFIEDKIISPSFITEHPQIMSPLAKWHRLTSGLTERFECFVMRKEIVNAYTELNDPMIQRERFQQQASDKAAGDDEAMFVDENFCTALEYGLPPTGGFGLGVDRLTMFLTDQYNIKEVLFFPAMRPEDNNPPHPGANEVQPSATPGKS</sequence>
<dbReference type="InterPro" id="IPR012340">
    <property type="entry name" value="NA-bd_OB-fold"/>
</dbReference>
<dbReference type="GO" id="GO:0000049">
    <property type="term" value="F:tRNA binding"/>
    <property type="evidence" value="ECO:0007669"/>
    <property type="project" value="TreeGrafter"/>
</dbReference>
<keyword evidence="5" id="KW-0963">Cytoplasm</keyword>
<evidence type="ECO:0000256" key="10">
    <source>
        <dbReference type="ARBA" id="ARBA00023146"/>
    </source>
</evidence>
<feature type="compositionally biased region" description="Basic and acidic residues" evidence="14">
    <location>
        <begin position="9"/>
        <end position="29"/>
    </location>
</feature>
<comment type="caution">
    <text evidence="16">The sequence shown here is derived from an EMBL/GenBank/DDBJ whole genome shotgun (WGS) entry which is preliminary data.</text>
</comment>
<dbReference type="GO" id="GO:0017101">
    <property type="term" value="C:aminoacyl-tRNA synthetase multienzyme complex"/>
    <property type="evidence" value="ECO:0007669"/>
    <property type="project" value="TreeGrafter"/>
</dbReference>
<evidence type="ECO:0000256" key="3">
    <source>
        <dbReference type="ARBA" id="ARBA00013166"/>
    </source>
</evidence>
<evidence type="ECO:0000313" key="17">
    <source>
        <dbReference type="Proteomes" id="UP000735302"/>
    </source>
</evidence>
<evidence type="ECO:0000256" key="5">
    <source>
        <dbReference type="ARBA" id="ARBA00022490"/>
    </source>
</evidence>
<dbReference type="InterPro" id="IPR006195">
    <property type="entry name" value="aa-tRNA-synth_II"/>
</dbReference>
<protein>
    <recommendedName>
        <fullName evidence="4 13">Lysine--tRNA ligase</fullName>
        <ecNumber evidence="3 13">6.1.1.6</ecNumber>
    </recommendedName>
    <alternativeName>
        <fullName evidence="11 13">Lysyl-tRNA synthetase</fullName>
    </alternativeName>
</protein>
<dbReference type="GO" id="GO:0005524">
    <property type="term" value="F:ATP binding"/>
    <property type="evidence" value="ECO:0007669"/>
    <property type="project" value="UniProtKB-KW"/>
</dbReference>
<reference evidence="16 17" key="1">
    <citation type="journal article" date="2021" name="Elife">
        <title>Chloroplast acquisition without the gene transfer in kleptoplastic sea slugs, Plakobranchus ocellatus.</title>
        <authorList>
            <person name="Maeda T."/>
            <person name="Takahashi S."/>
            <person name="Yoshida T."/>
            <person name="Shimamura S."/>
            <person name="Takaki Y."/>
            <person name="Nagai Y."/>
            <person name="Toyoda A."/>
            <person name="Suzuki Y."/>
            <person name="Arimoto A."/>
            <person name="Ishii H."/>
            <person name="Satoh N."/>
            <person name="Nishiyama T."/>
            <person name="Hasebe M."/>
            <person name="Maruyama T."/>
            <person name="Minagawa J."/>
            <person name="Obokata J."/>
            <person name="Shigenobu S."/>
        </authorList>
    </citation>
    <scope>NUCLEOTIDE SEQUENCE [LARGE SCALE GENOMIC DNA]</scope>
</reference>
<dbReference type="CDD" id="cd00775">
    <property type="entry name" value="LysRS_core"/>
    <property type="match status" value="1"/>
</dbReference>
<feature type="domain" description="Aminoacyl-transfer RNA synthetases class-II family profile" evidence="15">
    <location>
        <begin position="230"/>
        <end position="558"/>
    </location>
</feature>
<evidence type="ECO:0000256" key="9">
    <source>
        <dbReference type="ARBA" id="ARBA00022917"/>
    </source>
</evidence>
<keyword evidence="17" id="KW-1185">Reference proteome</keyword>
<dbReference type="InterPro" id="IPR002313">
    <property type="entry name" value="Lys-tRNA-ligase_II"/>
</dbReference>
<dbReference type="Proteomes" id="UP000735302">
    <property type="component" value="Unassembled WGS sequence"/>
</dbReference>
<dbReference type="GO" id="GO:0005829">
    <property type="term" value="C:cytosol"/>
    <property type="evidence" value="ECO:0007669"/>
    <property type="project" value="TreeGrafter"/>
</dbReference>
<feature type="region of interest" description="Disordered" evidence="14">
    <location>
        <begin position="556"/>
        <end position="580"/>
    </location>
</feature>
<keyword evidence="6 16" id="KW-0436">Ligase</keyword>
<dbReference type="InterPro" id="IPR018149">
    <property type="entry name" value="Lys-tRNA-synth_II_C"/>
</dbReference>
<dbReference type="EC" id="6.1.1.6" evidence="3 13"/>
<dbReference type="GO" id="GO:0005739">
    <property type="term" value="C:mitochondrion"/>
    <property type="evidence" value="ECO:0007669"/>
    <property type="project" value="TreeGrafter"/>
</dbReference>
<evidence type="ECO:0000256" key="4">
    <source>
        <dbReference type="ARBA" id="ARBA00015745"/>
    </source>
</evidence>
<evidence type="ECO:0000256" key="13">
    <source>
        <dbReference type="RuleBase" id="RU003748"/>
    </source>
</evidence>
<dbReference type="FunFam" id="2.40.50.140:FF:000050">
    <property type="entry name" value="Lysine--tRNA ligase"/>
    <property type="match status" value="1"/>
</dbReference>
<keyword evidence="10" id="KW-0030">Aminoacyl-tRNA synthetase</keyword>
<dbReference type="CDD" id="cd04322">
    <property type="entry name" value="LysRS_N"/>
    <property type="match status" value="1"/>
</dbReference>
<evidence type="ECO:0000256" key="12">
    <source>
        <dbReference type="ARBA" id="ARBA00048573"/>
    </source>
</evidence>
<dbReference type="InterPro" id="IPR004365">
    <property type="entry name" value="NA-bd_OB_tRNA"/>
</dbReference>
<gene>
    <name evidence="16" type="ORF">PoB_001250900</name>
</gene>
<evidence type="ECO:0000256" key="11">
    <source>
        <dbReference type="ARBA" id="ARBA00030563"/>
    </source>
</evidence>
<dbReference type="SUPFAM" id="SSF50249">
    <property type="entry name" value="Nucleic acid-binding proteins"/>
    <property type="match status" value="1"/>
</dbReference>
<dbReference type="PROSITE" id="PS50862">
    <property type="entry name" value="AA_TRNA_LIGASE_II"/>
    <property type="match status" value="1"/>
</dbReference>
<dbReference type="InterPro" id="IPR044136">
    <property type="entry name" value="Lys-tRNA-ligase_II_N"/>
</dbReference>
<dbReference type="InterPro" id="IPR004364">
    <property type="entry name" value="Aa-tRNA-synt_II"/>
</dbReference>
<dbReference type="PANTHER" id="PTHR42918">
    <property type="entry name" value="LYSYL-TRNA SYNTHETASE"/>
    <property type="match status" value="1"/>
</dbReference>
<dbReference type="Pfam" id="PF01336">
    <property type="entry name" value="tRNA_anti-codon"/>
    <property type="match status" value="1"/>
</dbReference>
<keyword evidence="8" id="KW-0067">ATP-binding</keyword>
<dbReference type="PANTHER" id="PTHR42918:SF9">
    <property type="entry name" value="LYSINE--TRNA LIGASE"/>
    <property type="match status" value="1"/>
</dbReference>
<dbReference type="PIRSF" id="PIRSF039101">
    <property type="entry name" value="LysRS2"/>
    <property type="match status" value="1"/>
</dbReference>
<feature type="region of interest" description="Disordered" evidence="14">
    <location>
        <begin position="1"/>
        <end position="52"/>
    </location>
</feature>
<comment type="subcellular location">
    <subcellularLocation>
        <location evidence="1">Cytoplasm</location>
    </subcellularLocation>
</comment>
<evidence type="ECO:0000259" key="15">
    <source>
        <dbReference type="PROSITE" id="PS50862"/>
    </source>
</evidence>
<dbReference type="Gene3D" id="3.30.930.10">
    <property type="entry name" value="Bira Bifunctional Protein, Domain 2"/>
    <property type="match status" value="1"/>
</dbReference>
<evidence type="ECO:0000256" key="2">
    <source>
        <dbReference type="ARBA" id="ARBA00008226"/>
    </source>
</evidence>
<feature type="compositionally biased region" description="Polar residues" evidence="14">
    <location>
        <begin position="571"/>
        <end position="580"/>
    </location>
</feature>
<comment type="catalytic activity">
    <reaction evidence="12 13">
        <text>tRNA(Lys) + L-lysine + ATP = L-lysyl-tRNA(Lys) + AMP + diphosphate</text>
        <dbReference type="Rhea" id="RHEA:20792"/>
        <dbReference type="Rhea" id="RHEA-COMP:9696"/>
        <dbReference type="Rhea" id="RHEA-COMP:9697"/>
        <dbReference type="ChEBI" id="CHEBI:30616"/>
        <dbReference type="ChEBI" id="CHEBI:32551"/>
        <dbReference type="ChEBI" id="CHEBI:33019"/>
        <dbReference type="ChEBI" id="CHEBI:78442"/>
        <dbReference type="ChEBI" id="CHEBI:78529"/>
        <dbReference type="ChEBI" id="CHEBI:456215"/>
        <dbReference type="EC" id="6.1.1.6"/>
    </reaction>
</comment>
<organism evidence="16 17">
    <name type="scientific">Plakobranchus ocellatus</name>
    <dbReference type="NCBI Taxonomy" id="259542"/>
    <lineage>
        <taxon>Eukaryota</taxon>
        <taxon>Metazoa</taxon>
        <taxon>Spiralia</taxon>
        <taxon>Lophotrochozoa</taxon>
        <taxon>Mollusca</taxon>
        <taxon>Gastropoda</taxon>
        <taxon>Heterobranchia</taxon>
        <taxon>Euthyneura</taxon>
        <taxon>Panpulmonata</taxon>
        <taxon>Sacoglossa</taxon>
        <taxon>Placobranchoidea</taxon>
        <taxon>Plakobranchidae</taxon>
        <taxon>Plakobranchus</taxon>
    </lineage>
</organism>
<dbReference type="GO" id="GO:0006430">
    <property type="term" value="P:lysyl-tRNA aminoacylation"/>
    <property type="evidence" value="ECO:0007669"/>
    <property type="project" value="InterPro"/>
</dbReference>
<evidence type="ECO:0000256" key="14">
    <source>
        <dbReference type="SAM" id="MobiDB-lite"/>
    </source>
</evidence>
<dbReference type="FunFam" id="3.30.930.10:FF:000238">
    <property type="entry name" value="Lysine--tRNA ligase"/>
    <property type="match status" value="1"/>
</dbReference>
<evidence type="ECO:0000256" key="6">
    <source>
        <dbReference type="ARBA" id="ARBA00022598"/>
    </source>
</evidence>
<evidence type="ECO:0000256" key="7">
    <source>
        <dbReference type="ARBA" id="ARBA00022741"/>
    </source>
</evidence>
<evidence type="ECO:0000256" key="1">
    <source>
        <dbReference type="ARBA" id="ARBA00004496"/>
    </source>
</evidence>
<accession>A0AAV3YWA9</accession>
<dbReference type="NCBIfam" id="NF001756">
    <property type="entry name" value="PRK00484.1"/>
    <property type="match status" value="1"/>
</dbReference>
<dbReference type="SUPFAM" id="SSF55681">
    <property type="entry name" value="Class II aaRS and biotin synthetases"/>
    <property type="match status" value="1"/>
</dbReference>
<dbReference type="PRINTS" id="PR00982">
    <property type="entry name" value="TRNASYNTHLYS"/>
</dbReference>
<dbReference type="GO" id="GO:0004824">
    <property type="term" value="F:lysine-tRNA ligase activity"/>
    <property type="evidence" value="ECO:0007669"/>
    <property type="project" value="UniProtKB-EC"/>
</dbReference>
<dbReference type="Gene3D" id="2.40.50.140">
    <property type="entry name" value="Nucleic acid-binding proteins"/>
    <property type="match status" value="1"/>
</dbReference>
<dbReference type="EMBL" id="BLXT01001485">
    <property type="protein sequence ID" value="GFN86003.1"/>
    <property type="molecule type" value="Genomic_DNA"/>
</dbReference>
<dbReference type="InterPro" id="IPR045864">
    <property type="entry name" value="aa-tRNA-synth_II/BPL/LPL"/>
</dbReference>
<keyword evidence="7" id="KW-0547">Nucleotide-binding</keyword>
<dbReference type="InterPro" id="IPR034762">
    <property type="entry name" value="Lys-tRNA-ligase_II_bac/euk"/>
</dbReference>
<evidence type="ECO:0000256" key="8">
    <source>
        <dbReference type="ARBA" id="ARBA00022840"/>
    </source>
</evidence>
<dbReference type="Pfam" id="PF00152">
    <property type="entry name" value="tRNA-synt_2"/>
    <property type="match status" value="1"/>
</dbReference>
<proteinExistence type="inferred from homology"/>